<dbReference type="OrthoDB" id="411785at2759"/>
<keyword evidence="2" id="KW-0489">Methyltransferase</keyword>
<dbReference type="Proteomes" id="UP000785679">
    <property type="component" value="Unassembled WGS sequence"/>
</dbReference>
<comment type="caution">
    <text evidence="6">The sequence shown here is derived from an EMBL/GenBank/DDBJ whole genome shotgun (WGS) entry which is preliminary data.</text>
</comment>
<feature type="compositionally biased region" description="Basic residues" evidence="4">
    <location>
        <begin position="245"/>
        <end position="254"/>
    </location>
</feature>
<evidence type="ECO:0000256" key="2">
    <source>
        <dbReference type="ARBA" id="ARBA00022603"/>
    </source>
</evidence>
<sequence>MPNYGDPKYWDKRYSENEGSMFDWLEDYQSLKPLLSSLIPSKSSRILILGCGNAPLSEDLYDDGYQNVVNIDISSVVIKQMRERNSEKRPGMVYEVMDCTEMGAFGDDTFDVAIDKSTVDALLCGDNAYLMVAKMTREIQRVIKPDGGVYIAISYGKPESRAIHFERPHLSFVNKQFILYPADCTSEEQKEEKSHYIYVCRKQPGAQAVAAENWDRVVEQLKQEAEAAAAEYDGDSSGDEEKVGKSNKQKKGIHLRSYSQ</sequence>
<accession>A0A8J8T5Q3</accession>
<dbReference type="GO" id="GO:0032259">
    <property type="term" value="P:methylation"/>
    <property type="evidence" value="ECO:0007669"/>
    <property type="project" value="UniProtKB-KW"/>
</dbReference>
<dbReference type="Gene3D" id="3.40.50.150">
    <property type="entry name" value="Vaccinia Virus protein VP39"/>
    <property type="match status" value="1"/>
</dbReference>
<evidence type="ECO:0000313" key="6">
    <source>
        <dbReference type="EMBL" id="TNV82338.1"/>
    </source>
</evidence>
<protein>
    <recommendedName>
        <fullName evidence="5">Methyltransferase domain-containing protein</fullName>
    </recommendedName>
</protein>
<evidence type="ECO:0000256" key="1">
    <source>
        <dbReference type="ARBA" id="ARBA00008361"/>
    </source>
</evidence>
<evidence type="ECO:0000313" key="7">
    <source>
        <dbReference type="Proteomes" id="UP000785679"/>
    </source>
</evidence>
<gene>
    <name evidence="6" type="ORF">FGO68_gene10270</name>
</gene>
<evidence type="ECO:0000256" key="4">
    <source>
        <dbReference type="SAM" id="MobiDB-lite"/>
    </source>
</evidence>
<comment type="similarity">
    <text evidence="1">Belongs to the methyltransferase superfamily.</text>
</comment>
<reference evidence="6" key="1">
    <citation type="submission" date="2019-06" db="EMBL/GenBank/DDBJ databases">
        <authorList>
            <person name="Zheng W."/>
        </authorList>
    </citation>
    <scope>NUCLEOTIDE SEQUENCE</scope>
    <source>
        <strain evidence="6">QDHG01</strain>
    </source>
</reference>
<evidence type="ECO:0000256" key="3">
    <source>
        <dbReference type="ARBA" id="ARBA00022679"/>
    </source>
</evidence>
<dbReference type="PANTHER" id="PTHR12176:SF79">
    <property type="entry name" value="METHYLTRANSFERASE TYPE 11 DOMAIN-CONTAINING PROTEIN"/>
    <property type="match status" value="1"/>
</dbReference>
<dbReference type="AlphaFoldDB" id="A0A8J8T5Q3"/>
<organism evidence="6 7">
    <name type="scientific">Halteria grandinella</name>
    <dbReference type="NCBI Taxonomy" id="5974"/>
    <lineage>
        <taxon>Eukaryota</taxon>
        <taxon>Sar</taxon>
        <taxon>Alveolata</taxon>
        <taxon>Ciliophora</taxon>
        <taxon>Intramacronucleata</taxon>
        <taxon>Spirotrichea</taxon>
        <taxon>Stichotrichia</taxon>
        <taxon>Sporadotrichida</taxon>
        <taxon>Halteriidae</taxon>
        <taxon>Halteria</taxon>
    </lineage>
</organism>
<dbReference type="PANTHER" id="PTHR12176">
    <property type="entry name" value="SAM-DEPENDENT METHYLTRANSFERASE SUPERFAMILY PROTEIN"/>
    <property type="match status" value="1"/>
</dbReference>
<dbReference type="EMBL" id="RRYP01005075">
    <property type="protein sequence ID" value="TNV82338.1"/>
    <property type="molecule type" value="Genomic_DNA"/>
</dbReference>
<feature type="region of interest" description="Disordered" evidence="4">
    <location>
        <begin position="228"/>
        <end position="260"/>
    </location>
</feature>
<name>A0A8J8T5Q3_HALGN</name>
<dbReference type="InterPro" id="IPR051419">
    <property type="entry name" value="Lys/N-term_MeTrsfase_sf"/>
</dbReference>
<dbReference type="CDD" id="cd02440">
    <property type="entry name" value="AdoMet_MTases"/>
    <property type="match status" value="1"/>
</dbReference>
<dbReference type="Pfam" id="PF13847">
    <property type="entry name" value="Methyltransf_31"/>
    <property type="match status" value="1"/>
</dbReference>
<dbReference type="InterPro" id="IPR029063">
    <property type="entry name" value="SAM-dependent_MTases_sf"/>
</dbReference>
<proteinExistence type="inferred from homology"/>
<dbReference type="SUPFAM" id="SSF53335">
    <property type="entry name" value="S-adenosyl-L-methionine-dependent methyltransferases"/>
    <property type="match status" value="1"/>
</dbReference>
<dbReference type="FunFam" id="3.40.50.150:FF:000217">
    <property type="entry name" value="Methyltransferase protein 13"/>
    <property type="match status" value="1"/>
</dbReference>
<keyword evidence="7" id="KW-1185">Reference proteome</keyword>
<dbReference type="GO" id="GO:0008168">
    <property type="term" value="F:methyltransferase activity"/>
    <property type="evidence" value="ECO:0007669"/>
    <property type="project" value="UniProtKB-KW"/>
</dbReference>
<evidence type="ECO:0000259" key="5">
    <source>
        <dbReference type="Pfam" id="PF13847"/>
    </source>
</evidence>
<dbReference type="InterPro" id="IPR025714">
    <property type="entry name" value="Methyltranfer_dom"/>
</dbReference>
<keyword evidence="3" id="KW-0808">Transferase</keyword>
<feature type="domain" description="Methyltransferase" evidence="5">
    <location>
        <begin position="42"/>
        <end position="154"/>
    </location>
</feature>